<proteinExistence type="predicted"/>
<reference evidence="2 3" key="1">
    <citation type="submission" date="2021-05" db="EMBL/GenBank/DDBJ databases">
        <title>A Polyphasic approach of four new species of the genus Ohtaekwangia: Ohtaekwangia histidinii sp. nov., Ohtaekwangia cretensis sp. nov., Ohtaekwangia indiensis sp. nov., Ohtaekwangia reichenbachii sp. nov. from diverse environment.</title>
        <authorList>
            <person name="Octaviana S."/>
        </authorList>
    </citation>
    <scope>NUCLEOTIDE SEQUENCE [LARGE SCALE GENOMIC DNA]</scope>
    <source>
        <strain evidence="2 3">PWU20</strain>
    </source>
</reference>
<evidence type="ECO:0000256" key="1">
    <source>
        <dbReference type="SAM" id="SignalP"/>
    </source>
</evidence>
<evidence type="ECO:0008006" key="4">
    <source>
        <dbReference type="Google" id="ProtNLM"/>
    </source>
</evidence>
<protein>
    <recommendedName>
        <fullName evidence="4">Holin</fullName>
    </recommendedName>
</protein>
<dbReference type="RefSeq" id="WP_254156352.1">
    <property type="nucleotide sequence ID" value="NZ_JAHESD010000074.1"/>
</dbReference>
<organism evidence="2 3">
    <name type="scientific">Chryseosolibacter indicus</name>
    <dbReference type="NCBI Taxonomy" id="2782351"/>
    <lineage>
        <taxon>Bacteria</taxon>
        <taxon>Pseudomonadati</taxon>
        <taxon>Bacteroidota</taxon>
        <taxon>Cytophagia</taxon>
        <taxon>Cytophagales</taxon>
        <taxon>Chryseotaleaceae</taxon>
        <taxon>Chryseosolibacter</taxon>
    </lineage>
</organism>
<evidence type="ECO:0000313" key="2">
    <source>
        <dbReference type="EMBL" id="MBT1705933.1"/>
    </source>
</evidence>
<comment type="caution">
    <text evidence="2">The sequence shown here is derived from an EMBL/GenBank/DDBJ whole genome shotgun (WGS) entry which is preliminary data.</text>
</comment>
<keyword evidence="1" id="KW-0732">Signal</keyword>
<feature type="chain" id="PRO_5047448346" description="Holin" evidence="1">
    <location>
        <begin position="35"/>
        <end position="81"/>
    </location>
</feature>
<accession>A0ABS5VWY9</accession>
<name>A0ABS5VWY9_9BACT</name>
<dbReference type="Proteomes" id="UP000772618">
    <property type="component" value="Unassembled WGS sequence"/>
</dbReference>
<gene>
    <name evidence="2" type="ORF">KK060_21765</name>
</gene>
<keyword evidence="3" id="KW-1185">Reference proteome</keyword>
<dbReference type="EMBL" id="JAHESD010000074">
    <property type="protein sequence ID" value="MBT1705933.1"/>
    <property type="molecule type" value="Genomic_DNA"/>
</dbReference>
<sequence length="81" mass="8248">MNIISRMQAPTPKFFKILRTVGLALAAASAAVIAAPITLPAAVITIAGYVAVAGSVMTAVSQTAVDDKQEGADPADYVDTE</sequence>
<feature type="signal peptide" evidence="1">
    <location>
        <begin position="1"/>
        <end position="34"/>
    </location>
</feature>
<evidence type="ECO:0000313" key="3">
    <source>
        <dbReference type="Proteomes" id="UP000772618"/>
    </source>
</evidence>